<evidence type="ECO:0000313" key="1">
    <source>
        <dbReference type="EMBL" id="TFC98663.1"/>
    </source>
</evidence>
<proteinExistence type="predicted"/>
<gene>
    <name evidence="1" type="ORF">E3O65_07235</name>
</gene>
<evidence type="ECO:0008006" key="3">
    <source>
        <dbReference type="Google" id="ProtNLM"/>
    </source>
</evidence>
<keyword evidence="2" id="KW-1185">Reference proteome</keyword>
<dbReference type="EMBL" id="SOGJ01000019">
    <property type="protein sequence ID" value="TFC98663.1"/>
    <property type="molecule type" value="Genomic_DNA"/>
</dbReference>
<reference evidence="1 2" key="1">
    <citation type="submission" date="2019-03" db="EMBL/GenBank/DDBJ databases">
        <title>Genomics of glacier-inhabiting Cryobacterium strains.</title>
        <authorList>
            <person name="Liu Q."/>
            <person name="Xin Y.-H."/>
        </authorList>
    </citation>
    <scope>NUCLEOTIDE SEQUENCE [LARGE SCALE GENOMIC DNA]</scope>
    <source>
        <strain evidence="1 2">TMT4-23</strain>
    </source>
</reference>
<name>A0ABY2J167_9MICO</name>
<dbReference type="Proteomes" id="UP000298355">
    <property type="component" value="Unassembled WGS sequence"/>
</dbReference>
<sequence>MTDLAEFAREMESVVRSVPGVTAVYPATPVVVTVVATVVATVASTVSTAVSAVVGAGGEAAAELAKTPALVSVSTGKDGLRVAASIGVASGDSSTEVCRRVHDSIAESGGITEFTAIDTITVTVASID</sequence>
<protein>
    <recommendedName>
        <fullName evidence="3">Asp23/Gls24 family envelope stress response protein</fullName>
    </recommendedName>
</protein>
<evidence type="ECO:0000313" key="2">
    <source>
        <dbReference type="Proteomes" id="UP000298355"/>
    </source>
</evidence>
<dbReference type="RefSeq" id="WP_134363076.1">
    <property type="nucleotide sequence ID" value="NZ_SOGJ01000019.1"/>
</dbReference>
<accession>A0ABY2J167</accession>
<organism evidence="1 2">
    <name type="scientific">Cryobacterium breve</name>
    <dbReference type="NCBI Taxonomy" id="1259258"/>
    <lineage>
        <taxon>Bacteria</taxon>
        <taxon>Bacillati</taxon>
        <taxon>Actinomycetota</taxon>
        <taxon>Actinomycetes</taxon>
        <taxon>Micrococcales</taxon>
        <taxon>Microbacteriaceae</taxon>
        <taxon>Cryobacterium</taxon>
    </lineage>
</organism>
<comment type="caution">
    <text evidence="1">The sequence shown here is derived from an EMBL/GenBank/DDBJ whole genome shotgun (WGS) entry which is preliminary data.</text>
</comment>